<accession>A0ABW6RP79</accession>
<evidence type="ECO:0000313" key="1">
    <source>
        <dbReference type="EMBL" id="MFF3342756.1"/>
    </source>
</evidence>
<dbReference type="CDD" id="cd09731">
    <property type="entry name" value="Cse2_I-E"/>
    <property type="match status" value="1"/>
</dbReference>
<keyword evidence="2" id="KW-1185">Reference proteome</keyword>
<dbReference type="Pfam" id="PF09485">
    <property type="entry name" value="CRISPR_Cse2"/>
    <property type="match status" value="1"/>
</dbReference>
<gene>
    <name evidence="1" type="primary">casB</name>
    <name evidence="1" type="synonym">cse2</name>
    <name evidence="1" type="ORF">ACFYWW_29195</name>
</gene>
<name>A0ABW6RP79_9ACTN</name>
<dbReference type="InterPro" id="IPR038287">
    <property type="entry name" value="Cse2_sf"/>
</dbReference>
<protein>
    <submittedName>
        <fullName evidence="1">Type I-E CRISPR-associated protein Cse2/CasB</fullName>
    </submittedName>
</protein>
<dbReference type="Proteomes" id="UP001601976">
    <property type="component" value="Unassembled WGS sequence"/>
</dbReference>
<dbReference type="Gene3D" id="1.10.520.40">
    <property type="entry name" value="CRISPR-associated protein Cse2"/>
    <property type="match status" value="1"/>
</dbReference>
<comment type="caution">
    <text evidence="1">The sequence shown here is derived from an EMBL/GenBank/DDBJ whole genome shotgun (WGS) entry which is preliminary data.</text>
</comment>
<evidence type="ECO:0000313" key="2">
    <source>
        <dbReference type="Proteomes" id="UP001601976"/>
    </source>
</evidence>
<dbReference type="RefSeq" id="WP_355724841.1">
    <property type="nucleotide sequence ID" value="NZ_JBEXNP010000018.1"/>
</dbReference>
<reference evidence="1 2" key="1">
    <citation type="submission" date="2024-10" db="EMBL/GenBank/DDBJ databases">
        <title>The Natural Products Discovery Center: Release of the First 8490 Sequenced Strains for Exploring Actinobacteria Biosynthetic Diversity.</title>
        <authorList>
            <person name="Kalkreuter E."/>
            <person name="Kautsar S.A."/>
            <person name="Yang D."/>
            <person name="Bader C.D."/>
            <person name="Teijaro C.N."/>
            <person name="Fluegel L."/>
            <person name="Davis C.M."/>
            <person name="Simpson J.R."/>
            <person name="Lauterbach L."/>
            <person name="Steele A.D."/>
            <person name="Gui C."/>
            <person name="Meng S."/>
            <person name="Li G."/>
            <person name="Viehrig K."/>
            <person name="Ye F."/>
            <person name="Su P."/>
            <person name="Kiefer A.F."/>
            <person name="Nichols A."/>
            <person name="Cepeda A.J."/>
            <person name="Yan W."/>
            <person name="Fan B."/>
            <person name="Jiang Y."/>
            <person name="Adhikari A."/>
            <person name="Zheng C.-J."/>
            <person name="Schuster L."/>
            <person name="Cowan T.M."/>
            <person name="Smanski M.J."/>
            <person name="Chevrette M.G."/>
            <person name="De Carvalho L.P.S."/>
            <person name="Shen B."/>
        </authorList>
    </citation>
    <scope>NUCLEOTIDE SEQUENCE [LARGE SCALE GENOMIC DNA]</scope>
    <source>
        <strain evidence="1 2">NPDC003029</strain>
    </source>
</reference>
<dbReference type="NCBIfam" id="TIGR02548">
    <property type="entry name" value="casB_cse2"/>
    <property type="match status" value="1"/>
</dbReference>
<dbReference type="EMBL" id="JBIAPK010000011">
    <property type="protein sequence ID" value="MFF3342756.1"/>
    <property type="molecule type" value="Genomic_DNA"/>
</dbReference>
<dbReference type="InterPro" id="IPR013382">
    <property type="entry name" value="CRISPR-assoc_prot_Cse2"/>
</dbReference>
<proteinExistence type="predicted"/>
<sequence>MSVTPERRTDDPPPWHTRLAKQLKAIDRDPGLAAACRRGRNTEPLDEIDMHQPITYVLEGSEEEETETSESVPPWQRNEVTAATHHTLALYACHIQSKSAPMHRQGVSLGHAARKLEAAMPSKDGASKRFRAALSADSMTELTSHLRFLVSLMRTYDIALDYVALADALAAWHHPARRQGLVRIWGMDFRRTPRKTTATRSTPTDSPKE</sequence>
<organism evidence="1 2">
    <name type="scientific">Streptomyces flavidovirens</name>
    <dbReference type="NCBI Taxonomy" id="67298"/>
    <lineage>
        <taxon>Bacteria</taxon>
        <taxon>Bacillati</taxon>
        <taxon>Actinomycetota</taxon>
        <taxon>Actinomycetes</taxon>
        <taxon>Kitasatosporales</taxon>
        <taxon>Streptomycetaceae</taxon>
        <taxon>Streptomyces</taxon>
    </lineage>
</organism>